<reference evidence="10 11" key="1">
    <citation type="journal article" date="2015" name="Genome Announc.">
        <title>Draft Genome Sequence of Rhodococcus rhodochrous Strain KG-21, a Soil Isolate from Oil Fields of Krishna-Godavari Basin, India.</title>
        <authorList>
            <person name="Dawar C."/>
            <person name="Aggarwal R.K."/>
        </authorList>
    </citation>
    <scope>NUCLEOTIDE SEQUENCE [LARGE SCALE GENOMIC DNA]</scope>
    <source>
        <strain evidence="10 11">KG-21</strain>
    </source>
</reference>
<evidence type="ECO:0000256" key="9">
    <source>
        <dbReference type="SAM" id="SignalP"/>
    </source>
</evidence>
<dbReference type="PANTHER" id="PTHR48098">
    <property type="entry name" value="ENTEROCHELIN ESTERASE-RELATED"/>
    <property type="match status" value="1"/>
</dbReference>
<evidence type="ECO:0000256" key="2">
    <source>
        <dbReference type="ARBA" id="ARBA00005874"/>
    </source>
</evidence>
<comment type="caution">
    <text evidence="10">The sequence shown here is derived from an EMBL/GenBank/DDBJ whole genome shotgun (WGS) entry which is preliminary data.</text>
</comment>
<evidence type="ECO:0000313" key="10">
    <source>
        <dbReference type="EMBL" id="KOS53355.1"/>
    </source>
</evidence>
<dbReference type="InterPro" id="IPR000801">
    <property type="entry name" value="Esterase-like"/>
</dbReference>
<evidence type="ECO:0000256" key="4">
    <source>
        <dbReference type="ARBA" id="ARBA00013244"/>
    </source>
</evidence>
<evidence type="ECO:0000256" key="7">
    <source>
        <dbReference type="ARBA" id="ARBA00032572"/>
    </source>
</evidence>
<dbReference type="SUPFAM" id="SSF53474">
    <property type="entry name" value="alpha/beta-Hydrolases"/>
    <property type="match status" value="1"/>
</dbReference>
<keyword evidence="6" id="KW-0012">Acyltransferase</keyword>
<keyword evidence="9" id="KW-0732">Signal</keyword>
<dbReference type="GO" id="GO:0050348">
    <property type="term" value="F:trehalose O-mycolyltransferase activity"/>
    <property type="evidence" value="ECO:0007669"/>
    <property type="project" value="UniProtKB-EC"/>
</dbReference>
<dbReference type="EMBL" id="AZYO01000126">
    <property type="protein sequence ID" value="KOS53355.1"/>
    <property type="molecule type" value="Genomic_DNA"/>
</dbReference>
<keyword evidence="5" id="KW-0808">Transferase</keyword>
<organism evidence="10 11">
    <name type="scientific">Rhodococcus rhodochrous KG-21</name>
    <dbReference type="NCBI Taxonomy" id="1441923"/>
    <lineage>
        <taxon>Bacteria</taxon>
        <taxon>Bacillati</taxon>
        <taxon>Actinomycetota</taxon>
        <taxon>Actinomycetes</taxon>
        <taxon>Mycobacteriales</taxon>
        <taxon>Nocardiaceae</taxon>
        <taxon>Rhodococcus</taxon>
    </lineage>
</organism>
<feature type="signal peptide" evidence="9">
    <location>
        <begin position="1"/>
        <end position="31"/>
    </location>
</feature>
<name>A0A0M8PEL9_RHORH</name>
<comment type="catalytic activity">
    <reaction evidence="8">
        <text>an acyl-CoA + a 1,2-diacyl-sn-glycerol = a triacyl-sn-glycerol + CoA</text>
        <dbReference type="Rhea" id="RHEA:10868"/>
        <dbReference type="ChEBI" id="CHEBI:17815"/>
        <dbReference type="ChEBI" id="CHEBI:57287"/>
        <dbReference type="ChEBI" id="CHEBI:58342"/>
        <dbReference type="ChEBI" id="CHEBI:64615"/>
        <dbReference type="EC" id="2.3.1.20"/>
    </reaction>
</comment>
<dbReference type="Proteomes" id="UP000037712">
    <property type="component" value="Unassembled WGS sequence"/>
</dbReference>
<dbReference type="AlphaFoldDB" id="A0A0M8PEL9"/>
<sequence>MRRPRPPRRVAVATAATLTAVALAVAAPAAAQPAPNTDGSYLERSEDNSPRQRTLYVYSASMARVIPVAVLLPRDTSAPRPVLYLLAGAGGGDGGTLTWLDRTDVADFFADKDVNVVLPLEGAFSYYTDWKQDDPVLGRNKWTTFLTRELPPIVDAALGTTGANAIAGLSMSGTSVLSLAQSAPGLYRGVGAFSGCAQTSTRPGRTYVELVVEVRGGGDTDNMWGPEGDPAWMANDPYVHAEKLRGTQIYLSNGTGLPGPYDRLDHPNVGGDPANLAEQVVVGGIIEAATNECTHQLARRLAELGIPATVDFRPVGTHSWGYWQEDLHRAWPMLGASVGA</sequence>
<evidence type="ECO:0000313" key="11">
    <source>
        <dbReference type="Proteomes" id="UP000037712"/>
    </source>
</evidence>
<dbReference type="PANTHER" id="PTHR48098:SF1">
    <property type="entry name" value="DIACYLGLYCEROL ACYLTRANSFERASE_MYCOLYLTRANSFERASE AG85A"/>
    <property type="match status" value="1"/>
</dbReference>
<dbReference type="EC" id="2.3.1.122" evidence="3"/>
<dbReference type="InterPro" id="IPR006311">
    <property type="entry name" value="TAT_signal"/>
</dbReference>
<dbReference type="PROSITE" id="PS51318">
    <property type="entry name" value="TAT"/>
    <property type="match status" value="1"/>
</dbReference>
<feature type="chain" id="PRO_5005819715" description="Acyl-CoA:diacylglycerol acyltransferase" evidence="9">
    <location>
        <begin position="32"/>
        <end position="340"/>
    </location>
</feature>
<dbReference type="PATRIC" id="fig|1441923.3.peg.5655"/>
<dbReference type="Gene3D" id="3.40.50.1820">
    <property type="entry name" value="alpha/beta hydrolase"/>
    <property type="match status" value="1"/>
</dbReference>
<comment type="catalytic activity">
    <reaction evidence="1">
        <text>2 alpha,alpha'-trehalose 6-mycolate = alpha,alpha'-trehalose 6,6'-bismycolate + alpha,alpha-trehalose</text>
        <dbReference type="Rhea" id="RHEA:23472"/>
        <dbReference type="ChEBI" id="CHEBI:16551"/>
        <dbReference type="ChEBI" id="CHEBI:18195"/>
        <dbReference type="ChEBI" id="CHEBI:18234"/>
        <dbReference type="EC" id="2.3.1.122"/>
    </reaction>
</comment>
<dbReference type="Pfam" id="PF00756">
    <property type="entry name" value="Esterase"/>
    <property type="match status" value="1"/>
</dbReference>
<gene>
    <name evidence="10" type="ORF">Z051_25975</name>
</gene>
<dbReference type="InterPro" id="IPR050583">
    <property type="entry name" value="Mycobacterial_A85_antigen"/>
</dbReference>
<comment type="similarity">
    <text evidence="2">Belongs to the mycobacterial A85 antigen family.</text>
</comment>
<evidence type="ECO:0000256" key="6">
    <source>
        <dbReference type="ARBA" id="ARBA00023315"/>
    </source>
</evidence>
<dbReference type="RefSeq" id="WP_054375136.1">
    <property type="nucleotide sequence ID" value="NZ_AZYO01000126.1"/>
</dbReference>
<proteinExistence type="inferred from homology"/>
<protein>
    <recommendedName>
        <fullName evidence="7">Acyl-CoA:diacylglycerol acyltransferase</fullName>
        <ecNumber evidence="3">2.3.1.122</ecNumber>
        <ecNumber evidence="4">2.3.1.20</ecNumber>
    </recommendedName>
</protein>
<dbReference type="GO" id="GO:0004144">
    <property type="term" value="F:diacylglycerol O-acyltransferase activity"/>
    <property type="evidence" value="ECO:0007669"/>
    <property type="project" value="UniProtKB-EC"/>
</dbReference>
<evidence type="ECO:0000256" key="3">
    <source>
        <dbReference type="ARBA" id="ARBA00012820"/>
    </source>
</evidence>
<dbReference type="InterPro" id="IPR029058">
    <property type="entry name" value="AB_hydrolase_fold"/>
</dbReference>
<evidence type="ECO:0000256" key="8">
    <source>
        <dbReference type="ARBA" id="ARBA00048109"/>
    </source>
</evidence>
<evidence type="ECO:0000256" key="1">
    <source>
        <dbReference type="ARBA" id="ARBA00000697"/>
    </source>
</evidence>
<accession>A0A0M8PEL9</accession>
<reference evidence="11" key="2">
    <citation type="submission" date="2015-01" db="EMBL/GenBank/DDBJ databases">
        <title>Draft genome sequence of potential hydrocarbon metabolising strain of Rhodococcus rhodochrous.</title>
        <authorList>
            <person name="Aggarwal R.K."/>
            <person name="Dawar C."/>
        </authorList>
    </citation>
    <scope>NUCLEOTIDE SEQUENCE [LARGE SCALE GENOMIC DNA]</scope>
    <source>
        <strain evidence="11">KG-21</strain>
    </source>
</reference>
<evidence type="ECO:0000256" key="5">
    <source>
        <dbReference type="ARBA" id="ARBA00022679"/>
    </source>
</evidence>
<dbReference type="EC" id="2.3.1.20" evidence="4"/>